<evidence type="ECO:0000313" key="1">
    <source>
        <dbReference type="EMBL" id="MFC5385206.1"/>
    </source>
</evidence>
<keyword evidence="2" id="KW-1185">Reference proteome</keyword>
<comment type="caution">
    <text evidence="1">The sequence shown here is derived from an EMBL/GenBank/DDBJ whole genome shotgun (WGS) entry which is preliminary data.</text>
</comment>
<dbReference type="Proteomes" id="UP001596016">
    <property type="component" value="Unassembled WGS sequence"/>
</dbReference>
<reference evidence="2" key="1">
    <citation type="journal article" date="2019" name="Int. J. Syst. Evol. Microbiol.">
        <title>The Global Catalogue of Microorganisms (GCM) 10K type strain sequencing project: providing services to taxonomists for standard genome sequencing and annotation.</title>
        <authorList>
            <consortium name="The Broad Institute Genomics Platform"/>
            <consortium name="The Broad Institute Genome Sequencing Center for Infectious Disease"/>
            <person name="Wu L."/>
            <person name="Ma J."/>
        </authorList>
    </citation>
    <scope>NUCLEOTIDE SEQUENCE [LARGE SCALE GENOMIC DNA]</scope>
    <source>
        <strain evidence="2">CGMCC 4.1415</strain>
    </source>
</reference>
<evidence type="ECO:0000313" key="2">
    <source>
        <dbReference type="Proteomes" id="UP001596016"/>
    </source>
</evidence>
<name>A0ABW0GU70_9HYPH</name>
<organism evidence="1 2">
    <name type="scientific">Aquamicrobium segne</name>
    <dbReference type="NCBI Taxonomy" id="469547"/>
    <lineage>
        <taxon>Bacteria</taxon>
        <taxon>Pseudomonadati</taxon>
        <taxon>Pseudomonadota</taxon>
        <taxon>Alphaproteobacteria</taxon>
        <taxon>Hyphomicrobiales</taxon>
        <taxon>Phyllobacteriaceae</taxon>
        <taxon>Aquamicrobium</taxon>
    </lineage>
</organism>
<dbReference type="EMBL" id="JBHSLL010000012">
    <property type="protein sequence ID" value="MFC5385206.1"/>
    <property type="molecule type" value="Genomic_DNA"/>
</dbReference>
<protein>
    <submittedName>
        <fullName evidence="1">Uncharacterized protein</fullName>
    </submittedName>
</protein>
<gene>
    <name evidence="1" type="ORF">ACFPLB_04400</name>
</gene>
<sequence>MSDWNLSIVMIVPAELQDQANRISCALDYDVLPGNTFSVALSVDGSEPATHYGCRTSAKQEFVDILNQAGSGNLPEIEWSDFDLTPDDVAAVLGALIIDVRPDDQVTGHFDDVMAARELR</sequence>
<dbReference type="RefSeq" id="WP_378228102.1">
    <property type="nucleotide sequence ID" value="NZ_JBHSLL010000012.1"/>
</dbReference>
<accession>A0ABW0GU70</accession>
<proteinExistence type="predicted"/>